<feature type="transmembrane region" description="Helical" evidence="1">
    <location>
        <begin position="161"/>
        <end position="179"/>
    </location>
</feature>
<keyword evidence="1" id="KW-0812">Transmembrane</keyword>
<accession>A0A6I5KMV0</accession>
<evidence type="ECO:0000313" key="2">
    <source>
        <dbReference type="EMBL" id="NDV42154.1"/>
    </source>
</evidence>
<proteinExistence type="predicted"/>
<protein>
    <recommendedName>
        <fullName evidence="4">Beta-carotene 15,15'-monooxygenase</fullName>
    </recommendedName>
</protein>
<feature type="transmembrane region" description="Helical" evidence="1">
    <location>
        <begin position="239"/>
        <end position="257"/>
    </location>
</feature>
<feature type="transmembrane region" description="Helical" evidence="1">
    <location>
        <begin position="292"/>
        <end position="308"/>
    </location>
</feature>
<reference evidence="2 3" key="1">
    <citation type="submission" date="2020-01" db="EMBL/GenBank/DDBJ databases">
        <title>Muricauda sediminis sp.nov. 40Bstr401.</title>
        <authorList>
            <person name="Xue Z."/>
            <person name="Zhu S."/>
            <person name="Ren N."/>
            <person name="Chen T."/>
            <person name="Chen X."/>
            <person name="Chen J."/>
            <person name="Yang J."/>
        </authorList>
    </citation>
    <scope>NUCLEOTIDE SEQUENCE [LARGE SCALE GENOMIC DNA]</scope>
    <source>
        <strain evidence="2 3">40Bstr401</strain>
    </source>
</reference>
<evidence type="ECO:0000256" key="1">
    <source>
        <dbReference type="SAM" id="Phobius"/>
    </source>
</evidence>
<dbReference type="EMBL" id="JAAAMI010000001">
    <property type="protein sequence ID" value="NDV42154.1"/>
    <property type="molecule type" value="Genomic_DNA"/>
</dbReference>
<name>A0A6I5KMV0_9FLAO</name>
<feature type="transmembrane region" description="Helical" evidence="1">
    <location>
        <begin position="122"/>
        <end position="149"/>
    </location>
</feature>
<evidence type="ECO:0008006" key="4">
    <source>
        <dbReference type="Google" id="ProtNLM"/>
    </source>
</evidence>
<feature type="transmembrane region" description="Helical" evidence="1">
    <location>
        <begin position="263"/>
        <end position="280"/>
    </location>
</feature>
<dbReference type="AlphaFoldDB" id="A0A6I5KMV0"/>
<keyword evidence="1" id="KW-0472">Membrane</keyword>
<feature type="transmembrane region" description="Helical" evidence="1">
    <location>
        <begin position="93"/>
        <end position="110"/>
    </location>
</feature>
<keyword evidence="3" id="KW-1185">Reference proteome</keyword>
<feature type="transmembrane region" description="Helical" evidence="1">
    <location>
        <begin position="12"/>
        <end position="30"/>
    </location>
</feature>
<comment type="caution">
    <text evidence="2">The sequence shown here is derived from an EMBL/GenBank/DDBJ whole genome shotgun (WGS) entry which is preliminary data.</text>
</comment>
<sequence length="310" mass="35702">MISSFFGKTKPIVHFVLVLLLLLFYFGRIVFSHDGTEFLKDFPMELLAFGVLTLFVVIMNQIVRSEKITDFNSYAELFFVFFAIAFSEEFEQKNAIFTNLFLLLALWRLLSIKSIKNVKHKIFDASLLIALASLFYDWALVFLVLVFVVINVYDRTTLKNWLVPFLGVATIFVLTFTTLKVTDSLDFFQEHYQFSVSFLEAYSFLQVLNVKALVYFILMVVIAILVFLRMRSVGGGKLLHLRILFLALAFGVLITLVTPEDESPVVITFFPAAIFMTNYFEAIKRTKIQEAILILSMLLSFLLFALELNR</sequence>
<dbReference type="InterPro" id="IPR045625">
    <property type="entry name" value="DUF6427"/>
</dbReference>
<feature type="transmembrane region" description="Helical" evidence="1">
    <location>
        <begin position="42"/>
        <end position="59"/>
    </location>
</feature>
<dbReference type="RefSeq" id="WP_163632653.1">
    <property type="nucleotide sequence ID" value="NZ_JAAAMI010000001.1"/>
</dbReference>
<evidence type="ECO:0000313" key="3">
    <source>
        <dbReference type="Proteomes" id="UP000468707"/>
    </source>
</evidence>
<feature type="transmembrane region" description="Helical" evidence="1">
    <location>
        <begin position="213"/>
        <end position="230"/>
    </location>
</feature>
<dbReference type="Proteomes" id="UP000468707">
    <property type="component" value="Unassembled WGS sequence"/>
</dbReference>
<gene>
    <name evidence="2" type="ORF">GTK07_02355</name>
</gene>
<keyword evidence="1" id="KW-1133">Transmembrane helix</keyword>
<organism evidence="2 3">
    <name type="scientific">Flagellimonas sediminis</name>
    <dbReference type="NCBI Taxonomy" id="2696468"/>
    <lineage>
        <taxon>Bacteria</taxon>
        <taxon>Pseudomonadati</taxon>
        <taxon>Bacteroidota</taxon>
        <taxon>Flavobacteriia</taxon>
        <taxon>Flavobacteriales</taxon>
        <taxon>Flavobacteriaceae</taxon>
        <taxon>Flagellimonas</taxon>
    </lineage>
</organism>
<dbReference type="Pfam" id="PF19992">
    <property type="entry name" value="DUF6427"/>
    <property type="match status" value="1"/>
</dbReference>